<sequence>MTRLTRERDGLAIAVAAAQEGGAAGNSREDRRVWRNMELCRESLSRDLSFQSPVAACHKNILLTTPGLQICAIGQHMERLPPTAQLLSCGSHFVVVGVGTATVQSQPASLSSTTITDESRVV</sequence>
<name>A0AAV1V4N5_9STRA</name>
<dbReference type="AlphaFoldDB" id="A0AAV1V4N5"/>
<evidence type="ECO:0000313" key="1">
    <source>
        <dbReference type="EMBL" id="CAK7940755.1"/>
    </source>
</evidence>
<comment type="caution">
    <text evidence="1">The sequence shown here is derived from an EMBL/GenBank/DDBJ whole genome shotgun (WGS) entry which is preliminary data.</text>
</comment>
<dbReference type="Proteomes" id="UP001162060">
    <property type="component" value="Unassembled WGS sequence"/>
</dbReference>
<evidence type="ECO:0008006" key="3">
    <source>
        <dbReference type="Google" id="ProtNLM"/>
    </source>
</evidence>
<organism evidence="1 2">
    <name type="scientific">Peronospora matthiolae</name>
    <dbReference type="NCBI Taxonomy" id="2874970"/>
    <lineage>
        <taxon>Eukaryota</taxon>
        <taxon>Sar</taxon>
        <taxon>Stramenopiles</taxon>
        <taxon>Oomycota</taxon>
        <taxon>Peronosporomycetes</taxon>
        <taxon>Peronosporales</taxon>
        <taxon>Peronosporaceae</taxon>
        <taxon>Peronospora</taxon>
    </lineage>
</organism>
<dbReference type="EMBL" id="CAKLBY020000259">
    <property type="protein sequence ID" value="CAK7940755.1"/>
    <property type="molecule type" value="Genomic_DNA"/>
</dbReference>
<protein>
    <recommendedName>
        <fullName evidence="3">Polyketide synthase</fullName>
    </recommendedName>
</protein>
<accession>A0AAV1V4N5</accession>
<evidence type="ECO:0000313" key="2">
    <source>
        <dbReference type="Proteomes" id="UP001162060"/>
    </source>
</evidence>
<gene>
    <name evidence="1" type="ORF">PM001_LOCUS25905</name>
</gene>
<proteinExistence type="predicted"/>
<reference evidence="1" key="1">
    <citation type="submission" date="2024-01" db="EMBL/GenBank/DDBJ databases">
        <authorList>
            <person name="Webb A."/>
        </authorList>
    </citation>
    <scope>NUCLEOTIDE SEQUENCE</scope>
    <source>
        <strain evidence="1">Pm1</strain>
    </source>
</reference>